<dbReference type="PANTHER" id="PTHR12859:SF2">
    <property type="entry name" value="PRA1 FAMILY PROTEIN 3"/>
    <property type="match status" value="1"/>
</dbReference>
<dbReference type="PANTHER" id="PTHR12859">
    <property type="entry name" value="PRA1 PROTEIN"/>
    <property type="match status" value="1"/>
</dbReference>
<feature type="transmembrane region" description="Helical" evidence="15">
    <location>
        <begin position="258"/>
        <end position="275"/>
    </location>
</feature>
<keyword evidence="10" id="KW-0007">Acetylation</keyword>
<reference evidence="16 17" key="1">
    <citation type="submission" date="2020-03" db="EMBL/GenBank/DDBJ databases">
        <title>Dissostichus mawsoni Genome sequencing and assembly.</title>
        <authorList>
            <person name="Park H."/>
        </authorList>
    </citation>
    <scope>NUCLEOTIDE SEQUENCE [LARGE SCALE GENOMIC DNA]</scope>
    <source>
        <strain evidence="16">DM0001</strain>
        <tissue evidence="16">Muscle</tissue>
    </source>
</reference>
<evidence type="ECO:0000256" key="7">
    <source>
        <dbReference type="ARBA" id="ARBA00022692"/>
    </source>
</evidence>
<feature type="transmembrane region" description="Helical" evidence="15">
    <location>
        <begin position="216"/>
        <end position="246"/>
    </location>
</feature>
<dbReference type="AlphaFoldDB" id="A0A7J5Z2S4"/>
<dbReference type="GO" id="GO:0005789">
    <property type="term" value="C:endoplasmic reticulum membrane"/>
    <property type="evidence" value="ECO:0007669"/>
    <property type="project" value="UniProtKB-SubCell"/>
</dbReference>
<protein>
    <recommendedName>
        <fullName evidence="13">PRA1 family protein 3</fullName>
    </recommendedName>
    <alternativeName>
        <fullName evidence="14">ADP-ribosylation factor-like protein 6-interacting protein 5</fullName>
    </alternativeName>
</protein>
<gene>
    <name evidence="16" type="ORF">F7725_016546</name>
</gene>
<evidence type="ECO:0000256" key="1">
    <source>
        <dbReference type="ARBA" id="ARBA00004245"/>
    </source>
</evidence>
<evidence type="ECO:0000256" key="12">
    <source>
        <dbReference type="ARBA" id="ARBA00023212"/>
    </source>
</evidence>
<organism evidence="16 17">
    <name type="scientific">Dissostichus mawsoni</name>
    <name type="common">Antarctic cod</name>
    <dbReference type="NCBI Taxonomy" id="36200"/>
    <lineage>
        <taxon>Eukaryota</taxon>
        <taxon>Metazoa</taxon>
        <taxon>Chordata</taxon>
        <taxon>Craniata</taxon>
        <taxon>Vertebrata</taxon>
        <taxon>Euteleostomi</taxon>
        <taxon>Actinopterygii</taxon>
        <taxon>Neopterygii</taxon>
        <taxon>Teleostei</taxon>
        <taxon>Neoteleostei</taxon>
        <taxon>Acanthomorphata</taxon>
        <taxon>Eupercaria</taxon>
        <taxon>Perciformes</taxon>
        <taxon>Notothenioidei</taxon>
        <taxon>Nototheniidae</taxon>
        <taxon>Dissostichus</taxon>
    </lineage>
</organism>
<sequence>MGLFLQRRLKLTSMMKSVKGFRLSGSSLLLHSSCLYLTRNRARVFSSLDTFSRRSILSTSSGRRKRAARTVMGLGEWSLAFFHTLLISSTLPSGGKPEEQQTSVQIRSPDIAARPRLFSRMATSVLGSCCGGKVHIVRPLPGQQVPHCAASDPQLMLSCQISTRSWQQMAKVEVTPLRSWEDFFPVSERFCKPDGKDLTRWGNRVVSNLLYYQTNYIAIALVAFIVGMFAAMALGSAIFLGSVWAAENQDFMGSLKRVNPVVFGIGLTVTSYVLLCMLGSSLPICFSVILAHASYRLRNMKNKMENKIEAVGLKRSPMGLLLQALGQQEEKLMKIQNYLEEKLKD</sequence>
<comment type="similarity">
    <text evidence="4">Belongs to the PRA1 family.</text>
</comment>
<evidence type="ECO:0000256" key="6">
    <source>
        <dbReference type="ARBA" id="ARBA00022490"/>
    </source>
</evidence>
<keyword evidence="5" id="KW-1003">Cell membrane</keyword>
<evidence type="ECO:0000256" key="9">
    <source>
        <dbReference type="ARBA" id="ARBA00022989"/>
    </source>
</evidence>
<evidence type="ECO:0000256" key="8">
    <source>
        <dbReference type="ARBA" id="ARBA00022824"/>
    </source>
</evidence>
<dbReference type="OrthoDB" id="18213at2759"/>
<evidence type="ECO:0000256" key="4">
    <source>
        <dbReference type="ARBA" id="ARBA00006483"/>
    </source>
</evidence>
<keyword evidence="8" id="KW-0256">Endoplasmic reticulum</keyword>
<keyword evidence="6" id="KW-0963">Cytoplasm</keyword>
<evidence type="ECO:0000256" key="14">
    <source>
        <dbReference type="ARBA" id="ARBA00041967"/>
    </source>
</evidence>
<dbReference type="Proteomes" id="UP000518266">
    <property type="component" value="Unassembled WGS sequence"/>
</dbReference>
<dbReference type="InterPro" id="IPR004895">
    <property type="entry name" value="Prenylated_rab_accept_PRA1"/>
</dbReference>
<dbReference type="GO" id="GO:0051051">
    <property type="term" value="P:negative regulation of transport"/>
    <property type="evidence" value="ECO:0007669"/>
    <property type="project" value="TreeGrafter"/>
</dbReference>
<evidence type="ECO:0000256" key="2">
    <source>
        <dbReference type="ARBA" id="ARBA00004477"/>
    </source>
</evidence>
<keyword evidence="11 15" id="KW-0472">Membrane</keyword>
<evidence type="ECO:0000256" key="10">
    <source>
        <dbReference type="ARBA" id="ARBA00022990"/>
    </source>
</evidence>
<evidence type="ECO:0000256" key="15">
    <source>
        <dbReference type="SAM" id="Phobius"/>
    </source>
</evidence>
<evidence type="ECO:0000313" key="16">
    <source>
        <dbReference type="EMBL" id="KAF3855823.1"/>
    </source>
</evidence>
<accession>A0A7J5Z2S4</accession>
<dbReference type="GO" id="GO:0005886">
    <property type="term" value="C:plasma membrane"/>
    <property type="evidence" value="ECO:0007669"/>
    <property type="project" value="UniProtKB-SubCell"/>
</dbReference>
<evidence type="ECO:0000256" key="5">
    <source>
        <dbReference type="ARBA" id="ARBA00022475"/>
    </source>
</evidence>
<dbReference type="GO" id="GO:0005856">
    <property type="term" value="C:cytoskeleton"/>
    <property type="evidence" value="ECO:0007669"/>
    <property type="project" value="UniProtKB-SubCell"/>
</dbReference>
<keyword evidence="9 15" id="KW-1133">Transmembrane helix</keyword>
<dbReference type="EMBL" id="JAAKFY010000006">
    <property type="protein sequence ID" value="KAF3855823.1"/>
    <property type="molecule type" value="Genomic_DNA"/>
</dbReference>
<keyword evidence="12" id="KW-0206">Cytoskeleton</keyword>
<evidence type="ECO:0000313" key="17">
    <source>
        <dbReference type="Proteomes" id="UP000518266"/>
    </source>
</evidence>
<comment type="caution">
    <text evidence="16">The sequence shown here is derived from an EMBL/GenBank/DDBJ whole genome shotgun (WGS) entry which is preliminary data.</text>
</comment>
<evidence type="ECO:0000256" key="13">
    <source>
        <dbReference type="ARBA" id="ARBA00040800"/>
    </source>
</evidence>
<evidence type="ECO:0000256" key="3">
    <source>
        <dbReference type="ARBA" id="ARBA00004651"/>
    </source>
</evidence>
<comment type="subcellular location">
    <subcellularLocation>
        <location evidence="3">Cell membrane</location>
        <topology evidence="3">Multi-pass membrane protein</topology>
    </subcellularLocation>
    <subcellularLocation>
        <location evidence="1">Cytoplasm</location>
        <location evidence="1">Cytoskeleton</location>
    </subcellularLocation>
    <subcellularLocation>
        <location evidence="2">Endoplasmic reticulum membrane</location>
        <topology evidence="2">Multi-pass membrane protein</topology>
    </subcellularLocation>
</comment>
<name>A0A7J5Z2S4_DISMA</name>
<evidence type="ECO:0000256" key="11">
    <source>
        <dbReference type="ARBA" id="ARBA00023136"/>
    </source>
</evidence>
<keyword evidence="17" id="KW-1185">Reference proteome</keyword>
<keyword evidence="7 15" id="KW-0812">Transmembrane</keyword>
<dbReference type="Pfam" id="PF03208">
    <property type="entry name" value="PRA1"/>
    <property type="match status" value="1"/>
</dbReference>
<proteinExistence type="inferred from homology"/>